<evidence type="ECO:0000256" key="1">
    <source>
        <dbReference type="ARBA" id="ARBA00006820"/>
    </source>
</evidence>
<dbReference type="InterPro" id="IPR004344">
    <property type="entry name" value="TTL/TTLL_fam"/>
</dbReference>
<keyword evidence="2" id="KW-0436">Ligase</keyword>
<name>A0AAV7XTL5_9NEOP</name>
<keyword evidence="4" id="KW-0067">ATP-binding</keyword>
<proteinExistence type="inferred from homology"/>
<comment type="similarity">
    <text evidence="1">Belongs to the tubulin--tyrosine ligase family.</text>
</comment>
<dbReference type="GO" id="GO:0070740">
    <property type="term" value="F:tubulin-glutamic acid ligase activity"/>
    <property type="evidence" value="ECO:0007669"/>
    <property type="project" value="TreeGrafter"/>
</dbReference>
<organism evidence="7 8">
    <name type="scientific">Megalurothrips usitatus</name>
    <name type="common">bean blossom thrips</name>
    <dbReference type="NCBI Taxonomy" id="439358"/>
    <lineage>
        <taxon>Eukaryota</taxon>
        <taxon>Metazoa</taxon>
        <taxon>Ecdysozoa</taxon>
        <taxon>Arthropoda</taxon>
        <taxon>Hexapoda</taxon>
        <taxon>Insecta</taxon>
        <taxon>Pterygota</taxon>
        <taxon>Neoptera</taxon>
        <taxon>Paraneoptera</taxon>
        <taxon>Thysanoptera</taxon>
        <taxon>Terebrantia</taxon>
        <taxon>Thripoidea</taxon>
        <taxon>Thripidae</taxon>
        <taxon>Megalurothrips</taxon>
    </lineage>
</organism>
<evidence type="ECO:0000256" key="6">
    <source>
        <dbReference type="SAM" id="MobiDB-lite"/>
    </source>
</evidence>
<dbReference type="Proteomes" id="UP001075354">
    <property type="component" value="Chromosome 3"/>
</dbReference>
<evidence type="ECO:0000256" key="3">
    <source>
        <dbReference type="ARBA" id="ARBA00022741"/>
    </source>
</evidence>
<dbReference type="GO" id="GO:0015631">
    <property type="term" value="F:tubulin binding"/>
    <property type="evidence" value="ECO:0007669"/>
    <property type="project" value="TreeGrafter"/>
</dbReference>
<dbReference type="PANTHER" id="PTHR12241:SF39">
    <property type="entry name" value="TUBULIN POLYGLUTAMYLASE TTLL9-RELATED"/>
    <property type="match status" value="1"/>
</dbReference>
<dbReference type="Gene3D" id="3.30.470.20">
    <property type="entry name" value="ATP-grasp fold, B domain"/>
    <property type="match status" value="1"/>
</dbReference>
<accession>A0AAV7XTL5</accession>
<evidence type="ECO:0000313" key="7">
    <source>
        <dbReference type="EMBL" id="KAJ1529529.1"/>
    </source>
</evidence>
<gene>
    <name evidence="7" type="ORF">ONE63_006302</name>
</gene>
<dbReference type="GO" id="GO:0000226">
    <property type="term" value="P:microtubule cytoskeleton organization"/>
    <property type="evidence" value="ECO:0007669"/>
    <property type="project" value="TreeGrafter"/>
</dbReference>
<dbReference type="Pfam" id="PF03133">
    <property type="entry name" value="TTL"/>
    <property type="match status" value="1"/>
</dbReference>
<dbReference type="GO" id="GO:0036064">
    <property type="term" value="C:ciliary basal body"/>
    <property type="evidence" value="ECO:0007669"/>
    <property type="project" value="TreeGrafter"/>
</dbReference>
<dbReference type="SUPFAM" id="SSF56059">
    <property type="entry name" value="Glutathione synthetase ATP-binding domain-like"/>
    <property type="match status" value="1"/>
</dbReference>
<dbReference type="AlphaFoldDB" id="A0AAV7XTL5"/>
<dbReference type="PROSITE" id="PS51221">
    <property type="entry name" value="TTL"/>
    <property type="match status" value="1"/>
</dbReference>
<protein>
    <recommendedName>
        <fullName evidence="5">Tubulin--tyrosine ligase-like protein 9</fullName>
    </recommendedName>
</protein>
<sequence>MKDVLRDRGWTEVEGEDDSWNLFWCEVSQLRSTLDHRRLDSNQKVRHFRNHYELTRKNLLSRNIKKLRRTLLRQGRTQEAEMCDCVPVTFELPSEHLMFVEEFRRRHGTTWIIKPSSGSQGRGIFIFQKCDGSVRPRRLKELSEWRLAREAAAQNGCKPDSRGSLAAAAAAPAAGPGAGPGAPDSLTSTADQEVAAEVWVVQMYVDKPYLIADKKFDIRFYVLVTSFRPLKVWMAREGFARMCGEPYNLRALNNQRGHLTNMSIQLKGNETDVPGCKWGLRRLRQFLTAEHGAAAIDRLFQRIAHVVMTSLRSVQQAILQDRHCFELYGYDVLLDEDLNPWLLEVNASPSLTATDPEDYRLKYQLLEDVLNVIDMEGNLSGQERQVGGLDLLWDDGPVFRRCPEGACGVTRPQPANECRPLNVMLGCYNNRAEQLEELARWRVVVAQHVAGNQVSKNSGATKNAQ</sequence>
<evidence type="ECO:0000256" key="2">
    <source>
        <dbReference type="ARBA" id="ARBA00022598"/>
    </source>
</evidence>
<feature type="region of interest" description="Disordered" evidence="6">
    <location>
        <begin position="168"/>
        <end position="187"/>
    </location>
</feature>
<dbReference type="EMBL" id="JAPTSV010000003">
    <property type="protein sequence ID" value="KAJ1529529.1"/>
    <property type="molecule type" value="Genomic_DNA"/>
</dbReference>
<evidence type="ECO:0000256" key="4">
    <source>
        <dbReference type="ARBA" id="ARBA00022840"/>
    </source>
</evidence>
<dbReference type="GO" id="GO:0005524">
    <property type="term" value="F:ATP binding"/>
    <property type="evidence" value="ECO:0007669"/>
    <property type="project" value="UniProtKB-KW"/>
</dbReference>
<dbReference type="InterPro" id="IPR013815">
    <property type="entry name" value="ATP_grasp_subdomain_1"/>
</dbReference>
<evidence type="ECO:0000313" key="8">
    <source>
        <dbReference type="Proteomes" id="UP001075354"/>
    </source>
</evidence>
<evidence type="ECO:0000256" key="5">
    <source>
        <dbReference type="ARBA" id="ARBA00030445"/>
    </source>
</evidence>
<keyword evidence="8" id="KW-1185">Reference proteome</keyword>
<comment type="caution">
    <text evidence="7">The sequence shown here is derived from an EMBL/GenBank/DDBJ whole genome shotgun (WGS) entry which is preliminary data.</text>
</comment>
<dbReference type="Gene3D" id="3.30.1490.20">
    <property type="entry name" value="ATP-grasp fold, A domain"/>
    <property type="match status" value="1"/>
</dbReference>
<dbReference type="PANTHER" id="PTHR12241">
    <property type="entry name" value="TUBULIN POLYGLUTAMYLASE"/>
    <property type="match status" value="1"/>
</dbReference>
<reference evidence="7" key="1">
    <citation type="submission" date="2022-12" db="EMBL/GenBank/DDBJ databases">
        <title>Chromosome-level genome assembly of the bean flower thrips Megalurothrips usitatus.</title>
        <authorList>
            <person name="Ma L."/>
            <person name="Liu Q."/>
            <person name="Li H."/>
            <person name="Cai W."/>
        </authorList>
    </citation>
    <scope>NUCLEOTIDE SEQUENCE</scope>
    <source>
        <strain evidence="7">Cailab_2022a</strain>
    </source>
</reference>
<keyword evidence="3" id="KW-0547">Nucleotide-binding</keyword>